<feature type="compositionally biased region" description="Basic residues" evidence="4">
    <location>
        <begin position="876"/>
        <end position="885"/>
    </location>
</feature>
<dbReference type="Pfam" id="PF01612">
    <property type="entry name" value="DNA_pol_A_exo1"/>
    <property type="match status" value="1"/>
</dbReference>
<dbReference type="PANTHER" id="PTHR13620">
    <property type="entry name" value="3-5 EXONUCLEASE"/>
    <property type="match status" value="1"/>
</dbReference>
<comment type="caution">
    <text evidence="6">The sequence shown here is derived from an EMBL/GenBank/DDBJ whole genome shotgun (WGS) entry which is preliminary data.</text>
</comment>
<feature type="coiled-coil region" evidence="3">
    <location>
        <begin position="187"/>
        <end position="214"/>
    </location>
</feature>
<feature type="region of interest" description="Disordered" evidence="4">
    <location>
        <begin position="716"/>
        <end position="744"/>
    </location>
</feature>
<dbReference type="SUPFAM" id="SSF53098">
    <property type="entry name" value="Ribonuclease H-like"/>
    <property type="match status" value="1"/>
</dbReference>
<evidence type="ECO:0000313" key="7">
    <source>
        <dbReference type="Proteomes" id="UP001271007"/>
    </source>
</evidence>
<organism evidence="6 7">
    <name type="scientific">Extremus antarcticus</name>
    <dbReference type="NCBI Taxonomy" id="702011"/>
    <lineage>
        <taxon>Eukaryota</taxon>
        <taxon>Fungi</taxon>
        <taxon>Dikarya</taxon>
        <taxon>Ascomycota</taxon>
        <taxon>Pezizomycotina</taxon>
        <taxon>Dothideomycetes</taxon>
        <taxon>Dothideomycetidae</taxon>
        <taxon>Mycosphaerellales</taxon>
        <taxon>Extremaceae</taxon>
        <taxon>Extremus</taxon>
    </lineage>
</organism>
<dbReference type="InterPro" id="IPR036397">
    <property type="entry name" value="RNaseH_sf"/>
</dbReference>
<dbReference type="Proteomes" id="UP001271007">
    <property type="component" value="Unassembled WGS sequence"/>
</dbReference>
<feature type="region of interest" description="Disordered" evidence="4">
    <location>
        <begin position="145"/>
        <end position="172"/>
    </location>
</feature>
<evidence type="ECO:0000256" key="2">
    <source>
        <dbReference type="ARBA" id="ARBA00022801"/>
    </source>
</evidence>
<dbReference type="GO" id="GO:0008408">
    <property type="term" value="F:3'-5' exonuclease activity"/>
    <property type="evidence" value="ECO:0007669"/>
    <property type="project" value="InterPro"/>
</dbReference>
<accession>A0AAJ0D7M0</accession>
<dbReference type="EMBL" id="JAWDJX010000052">
    <property type="protein sequence ID" value="KAK3048163.1"/>
    <property type="molecule type" value="Genomic_DNA"/>
</dbReference>
<dbReference type="InterPro" id="IPR051132">
    <property type="entry name" value="3-5_Exonuclease_domain"/>
</dbReference>
<evidence type="ECO:0000256" key="3">
    <source>
        <dbReference type="SAM" id="Coils"/>
    </source>
</evidence>
<evidence type="ECO:0000256" key="1">
    <source>
        <dbReference type="ARBA" id="ARBA00022722"/>
    </source>
</evidence>
<dbReference type="Gene3D" id="3.30.420.10">
    <property type="entry name" value="Ribonuclease H-like superfamily/Ribonuclease H"/>
    <property type="match status" value="1"/>
</dbReference>
<dbReference type="GO" id="GO:0003676">
    <property type="term" value="F:nucleic acid binding"/>
    <property type="evidence" value="ECO:0007669"/>
    <property type="project" value="InterPro"/>
</dbReference>
<dbReference type="GO" id="GO:0005737">
    <property type="term" value="C:cytoplasm"/>
    <property type="evidence" value="ECO:0007669"/>
    <property type="project" value="TreeGrafter"/>
</dbReference>
<dbReference type="GO" id="GO:0005634">
    <property type="term" value="C:nucleus"/>
    <property type="evidence" value="ECO:0007669"/>
    <property type="project" value="TreeGrafter"/>
</dbReference>
<feature type="compositionally biased region" description="Basic and acidic residues" evidence="4">
    <location>
        <begin position="160"/>
        <end position="169"/>
    </location>
</feature>
<feature type="domain" description="3'-5' exonuclease" evidence="5">
    <location>
        <begin position="1102"/>
        <end position="1294"/>
    </location>
</feature>
<sequence length="1524" mass="172264">MRPLDRRWGRSRGIVFGRQRSIIRAFRWSIDKPSCFSEVPATRRGYAARPNLVLKPKTRPPQPTRYSVDPGGMSMNADAFRGKEKVSLEVSELKEKNKQQDRAHREDIVKKDQAHALELAKAHEVIQQKQHQLAGLQKMESNLKAKQAELESRTSQIARDQSKLEEQRNKVQSTIDKGLKDAMVNANKDVEVIRKAAKHELEVAQQQVVRSQNQWRDQEITMQEMQTEINKRSEELFSNIVQTAEQVYLKEYHRALEDALAREKRHRSDYDSYHQLWDKLRKSIKGLETRNTSAKLRLMSTLWKSTHDGTTTKILVLLRKGYPAIAKSYEEYLSSKQSAALQASRSLDEILERVQQSSNVMFRSSHVHRKLALYHRFLDAPSDYDTMLSHEQYQNRHLESLLAEKKMEMKMLAERLEITTSSSEKESMRTEMARLEDERLSATNWMVYLVHKNRSVALKALKSDSPVEKALFFDLEPLRAIQISIDTAINGLARLQRESATIRRLNADNIAAFVLRNNSLKVEFRNVESSLRKKLLLEADLGQTSIDEASLDRLIDAKIGIESERAATQLRAAVGWRGTLAKSAARTRRDRMAEERELVKSAARARREKREEERERNVTISTSRTIRGEKKEIEFRLAELRVKRKAVSPDTKEGIELRYQHIQALLAYQKLHLDTLEWKRPRVQPIRAAQIEFEIRGIGMRVDSLSKERAALEELKEGDLADATPGDQIRAASDAPSPASTSPLAQGMLRPLEARLAELKPLIAAEPHDSETKKELQQEQAQVKLTFQTDRLEVLKQKRSRTVSPEQLRRLNREASRLTMAIAKSSGEAVTAKPKSRDRDAKDVETTSQQPSEQPAHVTETTLDNIKTPFTTPRSAKTHRERRLIRMVTRDFSNSKPSAEGNRENDESQEERPLVRLYHGGGNQHNIFNLQPTPRRQAIHVFMAQTAHNDSWSATPTQGVLDLATLAEGLTPGEPDNVVSHASSERERVPSHDTSTRASDFNPDFTSDPPMPSSSQATLSEADTSSAYQPSEEDESHSATVPDMSPLSIADESPAASLIGSNNDGLTYRVSPEDYRKAVIASQNTSAAFWSYKLYKNRKGQTPTIRYCTTFEQAETQAKHFLEEPIVGFDLEWEVGSSPGKSSIQNSVSLIQIASEDKIGLFHLSLFKGETPEQLLPPSLRTLLESKNIAKAGVNVAGDARRLQQCLDVNIAGYFELSHLYRIVMYSETNLPEVNRKLVKLATQVQDVLLLPMYKGQVRTSAWSRRLKLDQLDYAASDAYSGFQLYQALNAKRKNMTPMPPVPAMWEDDMPLVLGNGQKVFASAYSGKRKARMPVEKAVEEAEDDDDDEEYFDAVEEFDDPQIGSSHSAGLPLSGISVVYPTLPPAESVDDAEPAIVSTGSRSRPTGSARPPNSRQPPPSAEISHAEQWATTWKASLPPEYNLRASHSKLRAYHLWHQQSLSCSQVATLLRNPPLSIITVANYVLDVVRDENLPYQTDRAKAVLVLLPDSVHGRYHKILRQISE</sequence>
<evidence type="ECO:0000313" key="6">
    <source>
        <dbReference type="EMBL" id="KAK3048163.1"/>
    </source>
</evidence>
<dbReference type="GO" id="GO:0006139">
    <property type="term" value="P:nucleobase-containing compound metabolic process"/>
    <property type="evidence" value="ECO:0007669"/>
    <property type="project" value="InterPro"/>
</dbReference>
<dbReference type="InterPro" id="IPR002562">
    <property type="entry name" value="3'-5'_exonuclease_dom"/>
</dbReference>
<evidence type="ECO:0000259" key="5">
    <source>
        <dbReference type="SMART" id="SM00474"/>
    </source>
</evidence>
<feature type="compositionally biased region" description="Basic and acidic residues" evidence="4">
    <location>
        <begin position="983"/>
        <end position="995"/>
    </location>
</feature>
<dbReference type="InterPro" id="IPR012337">
    <property type="entry name" value="RNaseH-like_sf"/>
</dbReference>
<dbReference type="CDD" id="cd06141">
    <property type="entry name" value="WRN_exo"/>
    <property type="match status" value="1"/>
</dbReference>
<feature type="region of interest" description="Disordered" evidence="4">
    <location>
        <begin position="53"/>
        <end position="74"/>
    </location>
</feature>
<proteinExistence type="predicted"/>
<feature type="region of interest" description="Disordered" evidence="4">
    <location>
        <begin position="969"/>
        <end position="1048"/>
    </location>
</feature>
<keyword evidence="3" id="KW-0175">Coiled coil</keyword>
<feature type="region of interest" description="Disordered" evidence="4">
    <location>
        <begin position="1387"/>
        <end position="1426"/>
    </location>
</feature>
<dbReference type="PANTHER" id="PTHR13620:SF104">
    <property type="entry name" value="EXONUCLEASE 3'-5' DOMAIN-CONTAINING PROTEIN 2"/>
    <property type="match status" value="1"/>
</dbReference>
<protein>
    <recommendedName>
        <fullName evidence="5">3'-5' exonuclease domain-containing protein</fullName>
    </recommendedName>
</protein>
<feature type="region of interest" description="Disordered" evidence="4">
    <location>
        <begin position="822"/>
        <end position="911"/>
    </location>
</feature>
<keyword evidence="1" id="KW-0540">Nuclease</keyword>
<dbReference type="SMART" id="SM00474">
    <property type="entry name" value="35EXOc"/>
    <property type="match status" value="1"/>
</dbReference>
<feature type="compositionally biased region" description="Basic and acidic residues" evidence="4">
    <location>
        <begin position="835"/>
        <end position="845"/>
    </location>
</feature>
<feature type="coiled-coil region" evidence="3">
    <location>
        <begin position="395"/>
        <end position="438"/>
    </location>
</feature>
<feature type="compositionally biased region" description="Polar residues" evidence="4">
    <location>
        <begin position="846"/>
        <end position="875"/>
    </location>
</feature>
<keyword evidence="2" id="KW-0378">Hydrolase</keyword>
<feature type="compositionally biased region" description="Low complexity" evidence="4">
    <location>
        <begin position="731"/>
        <end position="743"/>
    </location>
</feature>
<keyword evidence="7" id="KW-1185">Reference proteome</keyword>
<evidence type="ECO:0000256" key="4">
    <source>
        <dbReference type="SAM" id="MobiDB-lite"/>
    </source>
</evidence>
<feature type="compositionally biased region" description="Polar residues" evidence="4">
    <location>
        <begin position="1013"/>
        <end position="1029"/>
    </location>
</feature>
<reference evidence="6" key="1">
    <citation type="submission" date="2023-04" db="EMBL/GenBank/DDBJ databases">
        <title>Black Yeasts Isolated from many extreme environments.</title>
        <authorList>
            <person name="Coleine C."/>
            <person name="Stajich J.E."/>
            <person name="Selbmann L."/>
        </authorList>
    </citation>
    <scope>NUCLEOTIDE SEQUENCE</scope>
    <source>
        <strain evidence="6">CCFEE 5312</strain>
    </source>
</reference>
<gene>
    <name evidence="6" type="ORF">LTR09_010502</name>
</gene>
<feature type="compositionally biased region" description="Basic and acidic residues" evidence="4">
    <location>
        <begin position="901"/>
        <end position="911"/>
    </location>
</feature>
<name>A0AAJ0D7M0_9PEZI</name>